<name>A0ACC0STZ7_POPTR</name>
<dbReference type="Proteomes" id="UP000006729">
    <property type="component" value="Chromosome 6"/>
</dbReference>
<feature type="non-terminal residue" evidence="1">
    <location>
        <position position="123"/>
    </location>
</feature>
<proteinExistence type="predicted"/>
<reference evidence="1 2" key="1">
    <citation type="journal article" date="2006" name="Science">
        <title>The genome of black cottonwood, Populus trichocarpa (Torr. &amp; Gray).</title>
        <authorList>
            <person name="Tuskan G.A."/>
            <person name="Difazio S."/>
            <person name="Jansson S."/>
            <person name="Bohlmann J."/>
            <person name="Grigoriev I."/>
            <person name="Hellsten U."/>
            <person name="Putnam N."/>
            <person name="Ralph S."/>
            <person name="Rombauts S."/>
            <person name="Salamov A."/>
            <person name="Schein J."/>
            <person name="Sterck L."/>
            <person name="Aerts A."/>
            <person name="Bhalerao R.R."/>
            <person name="Bhalerao R.P."/>
            <person name="Blaudez D."/>
            <person name="Boerjan W."/>
            <person name="Brun A."/>
            <person name="Brunner A."/>
            <person name="Busov V."/>
            <person name="Campbell M."/>
            <person name="Carlson J."/>
            <person name="Chalot M."/>
            <person name="Chapman J."/>
            <person name="Chen G.L."/>
            <person name="Cooper D."/>
            <person name="Coutinho P.M."/>
            <person name="Couturier J."/>
            <person name="Covert S."/>
            <person name="Cronk Q."/>
            <person name="Cunningham R."/>
            <person name="Davis J."/>
            <person name="Degroeve S."/>
            <person name="Dejardin A."/>
            <person name="Depamphilis C."/>
            <person name="Detter J."/>
            <person name="Dirks B."/>
            <person name="Dubchak I."/>
            <person name="Duplessis S."/>
            <person name="Ehlting J."/>
            <person name="Ellis B."/>
            <person name="Gendler K."/>
            <person name="Goodstein D."/>
            <person name="Gribskov M."/>
            <person name="Grimwood J."/>
            <person name="Groover A."/>
            <person name="Gunter L."/>
            <person name="Hamberger B."/>
            <person name="Heinze B."/>
            <person name="Helariutta Y."/>
            <person name="Henrissat B."/>
            <person name="Holligan D."/>
            <person name="Holt R."/>
            <person name="Huang W."/>
            <person name="Islam-Faridi N."/>
            <person name="Jones S."/>
            <person name="Jones-Rhoades M."/>
            <person name="Jorgensen R."/>
            <person name="Joshi C."/>
            <person name="Kangasjarvi J."/>
            <person name="Karlsson J."/>
            <person name="Kelleher C."/>
            <person name="Kirkpatrick R."/>
            <person name="Kirst M."/>
            <person name="Kohler A."/>
            <person name="Kalluri U."/>
            <person name="Larimer F."/>
            <person name="Leebens-Mack J."/>
            <person name="Leple J.C."/>
            <person name="Locascio P."/>
            <person name="Lou Y."/>
            <person name="Lucas S."/>
            <person name="Martin F."/>
            <person name="Montanini B."/>
            <person name="Napoli C."/>
            <person name="Nelson D.R."/>
            <person name="Nelson C."/>
            <person name="Nieminen K."/>
            <person name="Nilsson O."/>
            <person name="Pereda V."/>
            <person name="Peter G."/>
            <person name="Philippe R."/>
            <person name="Pilate G."/>
            <person name="Poliakov A."/>
            <person name="Razumovskaya J."/>
            <person name="Richardson P."/>
            <person name="Rinaldi C."/>
            <person name="Ritland K."/>
            <person name="Rouze P."/>
            <person name="Ryaboy D."/>
            <person name="Schmutz J."/>
            <person name="Schrader J."/>
            <person name="Segerman B."/>
            <person name="Shin H."/>
            <person name="Siddiqui A."/>
            <person name="Sterky F."/>
            <person name="Terry A."/>
            <person name="Tsai C.J."/>
            <person name="Uberbacher E."/>
            <person name="Unneberg P."/>
            <person name="Vahala J."/>
            <person name="Wall K."/>
            <person name="Wessler S."/>
            <person name="Yang G."/>
            <person name="Yin T."/>
            <person name="Douglas C."/>
            <person name="Marra M."/>
            <person name="Sandberg G."/>
            <person name="Van de Peer Y."/>
            <person name="Rokhsar D."/>
        </authorList>
    </citation>
    <scope>NUCLEOTIDE SEQUENCE [LARGE SCALE GENOMIC DNA]</scope>
    <source>
        <strain evidence="2">cv. Nisqually</strain>
    </source>
</reference>
<organism evidence="1 2">
    <name type="scientific">Populus trichocarpa</name>
    <name type="common">Western balsam poplar</name>
    <name type="synonym">Populus balsamifera subsp. trichocarpa</name>
    <dbReference type="NCBI Taxonomy" id="3694"/>
    <lineage>
        <taxon>Eukaryota</taxon>
        <taxon>Viridiplantae</taxon>
        <taxon>Streptophyta</taxon>
        <taxon>Embryophyta</taxon>
        <taxon>Tracheophyta</taxon>
        <taxon>Spermatophyta</taxon>
        <taxon>Magnoliopsida</taxon>
        <taxon>eudicotyledons</taxon>
        <taxon>Gunneridae</taxon>
        <taxon>Pentapetalae</taxon>
        <taxon>rosids</taxon>
        <taxon>fabids</taxon>
        <taxon>Malpighiales</taxon>
        <taxon>Salicaceae</taxon>
        <taxon>Saliceae</taxon>
        <taxon>Populus</taxon>
    </lineage>
</organism>
<comment type="caution">
    <text evidence="1">The sequence shown here is derived from an EMBL/GenBank/DDBJ whole genome shotgun (WGS) entry which is preliminary data.</text>
</comment>
<dbReference type="EMBL" id="CM009295">
    <property type="protein sequence ID" value="KAI9392703.1"/>
    <property type="molecule type" value="Genomic_DNA"/>
</dbReference>
<evidence type="ECO:0000313" key="2">
    <source>
        <dbReference type="Proteomes" id="UP000006729"/>
    </source>
</evidence>
<sequence>MMKAKVNTISCSTDLIEGSKKANIMLHNETRFIIDNVLFFTKSMRNLLNFKDIRLNKYHIETVNDNDIEYLYIVSNVSTGKQILEKLFVLSLGLYYTSFGTIEVNAIMNQKFNKPTNFIIWHD</sequence>
<gene>
    <name evidence="1" type="ORF">POPTR_006G126750v4</name>
</gene>
<accession>A0ACC0STZ7</accession>
<keyword evidence="2" id="KW-1185">Reference proteome</keyword>
<protein>
    <submittedName>
        <fullName evidence="1">Uncharacterized protein</fullName>
    </submittedName>
</protein>
<evidence type="ECO:0000313" key="1">
    <source>
        <dbReference type="EMBL" id="KAI9392703.1"/>
    </source>
</evidence>